<reference evidence="2 3" key="1">
    <citation type="journal article" date="2016" name="Proc. Natl. Acad. Sci. U.S.A.">
        <title>Comparative genomics of biotechnologically important yeasts.</title>
        <authorList>
            <person name="Riley R."/>
            <person name="Haridas S."/>
            <person name="Wolfe K.H."/>
            <person name="Lopes M.R."/>
            <person name="Hittinger C.T."/>
            <person name="Goeker M."/>
            <person name="Salamov A.A."/>
            <person name="Wisecaver J.H."/>
            <person name="Long T.M."/>
            <person name="Calvey C.H."/>
            <person name="Aerts A.L."/>
            <person name="Barry K.W."/>
            <person name="Choi C."/>
            <person name="Clum A."/>
            <person name="Coughlan A.Y."/>
            <person name="Deshpande S."/>
            <person name="Douglass A.P."/>
            <person name="Hanson S.J."/>
            <person name="Klenk H.-P."/>
            <person name="LaButti K.M."/>
            <person name="Lapidus A."/>
            <person name="Lindquist E.A."/>
            <person name="Lipzen A.M."/>
            <person name="Meier-Kolthoff J.P."/>
            <person name="Ohm R.A."/>
            <person name="Otillar R.P."/>
            <person name="Pangilinan J.L."/>
            <person name="Peng Y."/>
            <person name="Rokas A."/>
            <person name="Rosa C.A."/>
            <person name="Scheuner C."/>
            <person name="Sibirny A.A."/>
            <person name="Slot J.C."/>
            <person name="Stielow J.B."/>
            <person name="Sun H."/>
            <person name="Kurtzman C.P."/>
            <person name="Blackwell M."/>
            <person name="Grigoriev I.V."/>
            <person name="Jeffries T.W."/>
        </authorList>
    </citation>
    <scope>NUCLEOTIDE SEQUENCE [LARGE SCALE GENOMIC DNA]</scope>
    <source>
        <strain evidence="2 3">NRRL Y-11557</strain>
    </source>
</reference>
<proteinExistence type="predicted"/>
<dbReference type="Proteomes" id="UP000094385">
    <property type="component" value="Unassembled WGS sequence"/>
</dbReference>
<dbReference type="EMBL" id="KV454293">
    <property type="protein sequence ID" value="ODQ73914.1"/>
    <property type="molecule type" value="Genomic_DNA"/>
</dbReference>
<sequence length="79" mass="8569">MTATVVCVKSSMNTIAICLLLTKLSWLALTSSAMLNTRPSLRPSLGVMITCHCRLPVTSGQQNTSSYSEIRSIHRTTAN</sequence>
<feature type="region of interest" description="Disordered" evidence="1">
    <location>
        <begin position="59"/>
        <end position="79"/>
    </location>
</feature>
<organism evidence="2 3">
    <name type="scientific">Lipomyces starkeyi NRRL Y-11557</name>
    <dbReference type="NCBI Taxonomy" id="675824"/>
    <lineage>
        <taxon>Eukaryota</taxon>
        <taxon>Fungi</taxon>
        <taxon>Dikarya</taxon>
        <taxon>Ascomycota</taxon>
        <taxon>Saccharomycotina</taxon>
        <taxon>Lipomycetes</taxon>
        <taxon>Lipomycetales</taxon>
        <taxon>Lipomycetaceae</taxon>
        <taxon>Lipomyces</taxon>
    </lineage>
</organism>
<evidence type="ECO:0000313" key="3">
    <source>
        <dbReference type="Proteomes" id="UP000094385"/>
    </source>
</evidence>
<protein>
    <submittedName>
        <fullName evidence="2">Uncharacterized protein</fullName>
    </submittedName>
</protein>
<name>A0A1E3Q8T6_LIPST</name>
<keyword evidence="3" id="KW-1185">Reference proteome</keyword>
<gene>
    <name evidence="2" type="ORF">LIPSTDRAFT_104437</name>
</gene>
<evidence type="ECO:0000313" key="2">
    <source>
        <dbReference type="EMBL" id="ODQ73914.1"/>
    </source>
</evidence>
<accession>A0A1E3Q8T6</accession>
<evidence type="ECO:0000256" key="1">
    <source>
        <dbReference type="SAM" id="MobiDB-lite"/>
    </source>
</evidence>
<dbReference type="AlphaFoldDB" id="A0A1E3Q8T6"/>